<protein>
    <submittedName>
        <fullName evidence="2">PA14 domain protein</fullName>
    </submittedName>
</protein>
<reference key="3">
    <citation type="submission" date="2010-02" db="EMBL/GenBank/DDBJ databases">
        <title>Complete genome sequence of Thermosphaera aggregans type strain (M11TL).</title>
        <authorList>
            <consortium name="US DOE Joint Genome Institute (JGI-PGF)"/>
            <person name="Spring S."/>
            <person name="Lapidus A."/>
            <person name="Munk C."/>
            <person name="Schroeder M."/>
            <person name="Glavina Del Rio T."/>
            <person name="Tice H."/>
            <person name="Copeland A."/>
            <person name="Cheng J.-F."/>
            <person name="Lucas S."/>
            <person name="Chen F."/>
            <person name="Nolan M."/>
            <person name="Bruce D."/>
            <person name="Goodwin L."/>
            <person name="Pitluck S."/>
            <person name="Ivanova N."/>
            <person name="Mavromatis K."/>
            <person name="Ovchinnikova G."/>
            <person name="Pati A."/>
            <person name="Chen A."/>
            <person name="Palaniappan K."/>
            <person name="Land M."/>
            <person name="Hauser L."/>
            <person name="Chang Y.-J."/>
            <person name="Jeffries C.C."/>
            <person name="Brettin T."/>
            <person name="Detter J.C."/>
            <person name="Tapia R."/>
            <person name="Han C."/>
            <person name="Chain P."/>
            <person name="Heimerl T."/>
            <person name="Weik F."/>
            <person name="Goker M."/>
            <person name="Rachel R."/>
            <person name="Bristow J."/>
            <person name="Eisen J.A."/>
            <person name="Markowitz V."/>
            <person name="Hugenholtz P."/>
            <person name="Kyrpides N.C."/>
            <person name="Klenk H.-P."/>
        </authorList>
    </citation>
    <scope>NUCLEOTIDE SEQUENCE</scope>
    <source>
        <strain>DSM 11486</strain>
    </source>
</reference>
<dbReference type="KEGG" id="tag:Tagg_0254"/>
<gene>
    <name evidence="2" type="ordered locus">Tagg_0254</name>
</gene>
<dbReference type="PROSITE" id="PS51820">
    <property type="entry name" value="PA14"/>
    <property type="match status" value="1"/>
</dbReference>
<evidence type="ECO:0000313" key="3">
    <source>
        <dbReference type="Proteomes" id="UP000002376"/>
    </source>
</evidence>
<accession>D5U084</accession>
<dbReference type="EMBL" id="CP001939">
    <property type="protein sequence ID" value="ADG90534.1"/>
    <property type="molecule type" value="Genomic_DNA"/>
</dbReference>
<dbReference type="SUPFAM" id="SSF56988">
    <property type="entry name" value="Anthrax protective antigen"/>
    <property type="match status" value="1"/>
</dbReference>
<dbReference type="eggNOG" id="arCOG07862">
    <property type="taxonomic scope" value="Archaea"/>
</dbReference>
<dbReference type="InterPro" id="IPR011658">
    <property type="entry name" value="PA14_dom"/>
</dbReference>
<dbReference type="InterPro" id="IPR037524">
    <property type="entry name" value="PA14/GLEYA"/>
</dbReference>
<dbReference type="AlphaFoldDB" id="D5U084"/>
<dbReference type="HOGENOM" id="CLU_1092396_0_0_2"/>
<reference evidence="2 3" key="1">
    <citation type="journal article" date="2010" name="Stand. Genomic Sci.">
        <title>Complete genome sequence of Thermosphaera aggregans type strain (M11TL).</title>
        <authorList>
            <person name="Spring S."/>
            <person name="Rachel R."/>
            <person name="Lapidus A."/>
            <person name="Davenport K."/>
            <person name="Tice H."/>
            <person name="Copeland A."/>
            <person name="Cheng J.F."/>
            <person name="Lucas S."/>
            <person name="Chen F."/>
            <person name="Nolan M."/>
            <person name="Bruce D."/>
            <person name="Goodwin L."/>
            <person name="Pitluck S."/>
            <person name="Ivanova N."/>
            <person name="Mavromatis K."/>
            <person name="Ovchinnikova G."/>
            <person name="Pati A."/>
            <person name="Chen A."/>
            <person name="Palaniappan K."/>
            <person name="Land M."/>
            <person name="Hauser L."/>
            <person name="Chang Y.J."/>
            <person name="Jeffries C.C."/>
            <person name="Brettin T."/>
            <person name="Detter J.C."/>
            <person name="Tapia R."/>
            <person name="Han C."/>
            <person name="Heimerl T."/>
            <person name="Weikl F."/>
            <person name="Brambilla E."/>
            <person name="Goker M."/>
            <person name="Bristow J."/>
            <person name="Eisen J.A."/>
            <person name="Markowitz V."/>
            <person name="Hugenholtz P."/>
            <person name="Kyrpides N.C."/>
            <person name="Klenk H.P."/>
        </authorList>
    </citation>
    <scope>NUCLEOTIDE SEQUENCE [LARGE SCALE GENOMIC DNA]</scope>
    <source>
        <strain evidence="3">DSM 11486 / M11TL</strain>
    </source>
</reference>
<keyword evidence="3" id="KW-1185">Reference proteome</keyword>
<dbReference type="SMART" id="SM00758">
    <property type="entry name" value="PA14"/>
    <property type="match status" value="1"/>
</dbReference>
<dbReference type="STRING" id="633148.Tagg_0254"/>
<evidence type="ECO:0000259" key="1">
    <source>
        <dbReference type="PROSITE" id="PS51820"/>
    </source>
</evidence>
<name>D5U084_THEAM</name>
<organism evidence="2 3">
    <name type="scientific">Thermosphaera aggregans (strain DSM 11486 / M11TL)</name>
    <dbReference type="NCBI Taxonomy" id="633148"/>
    <lineage>
        <taxon>Archaea</taxon>
        <taxon>Thermoproteota</taxon>
        <taxon>Thermoprotei</taxon>
        <taxon>Desulfurococcales</taxon>
        <taxon>Desulfurococcaceae</taxon>
        <taxon>Thermosphaera</taxon>
    </lineage>
</organism>
<reference evidence="3" key="2">
    <citation type="journal article" date="2010" name="Stand. Genomic Sci.">
        <title>Complete genome sequence of Thermosphaera aggregans type strain (M11TLT).</title>
        <authorList>
            <person name="Spring S."/>
            <person name="Rachel R."/>
            <person name="Lapidus A."/>
            <person name="Davenport K."/>
            <person name="Tice H."/>
            <person name="Copeland A."/>
            <person name="Cheng J.-F."/>
            <person name="Lucas S."/>
            <person name="Chen F."/>
            <person name="Nolan M."/>
            <person name="Bruce D."/>
            <person name="Goodwin L."/>
            <person name="Pitluck S."/>
            <person name="Ivanova N."/>
            <person name="Mavromatis K."/>
            <person name="Ovchinnikova G."/>
            <person name="Pati A."/>
            <person name="Chen A."/>
            <person name="Palaniappan K."/>
            <person name="Land M."/>
            <person name="Hauser L."/>
            <person name="Chang Y.-J."/>
            <person name="Jeffries C.C."/>
            <person name="Brettin T."/>
            <person name="Detter J.C."/>
            <person name="Tapia R."/>
            <person name="Han C."/>
            <person name="Heimerl T."/>
            <person name="Weikl F."/>
            <person name="Brambilla E."/>
            <person name="Goker M."/>
            <person name="Bristow J."/>
            <person name="Eisen J.A."/>
            <person name="Markowitz V."/>
            <person name="Hugenholtz P."/>
            <person name="Kyrpides N.C."/>
            <person name="Klenk H.-P."/>
        </authorList>
    </citation>
    <scope>NUCLEOTIDE SEQUENCE [LARGE SCALE GENOMIC DNA]</scope>
    <source>
        <strain evidence="3">DSM 11486 / M11TL</strain>
    </source>
</reference>
<feature type="domain" description="PA14" evidence="1">
    <location>
        <begin position="16"/>
        <end position="160"/>
    </location>
</feature>
<proteinExistence type="predicted"/>
<evidence type="ECO:0000313" key="2">
    <source>
        <dbReference type="EMBL" id="ADG90534.1"/>
    </source>
</evidence>
<dbReference type="Proteomes" id="UP000002376">
    <property type="component" value="Chromosome"/>
</dbReference>
<dbReference type="Pfam" id="PF07691">
    <property type="entry name" value="PA14"/>
    <property type="match status" value="1"/>
</dbReference>
<sequence>MGFCLPKYVLVKTKSGLVNGLLTRFYTWKGDKPPEDTAGLTHIAESVSPYVSFVYTDKPHPNVPPEYFMIEWKGFLKVEKPGKYMFYVISSDGCKLWVNRELIINEWYDQPSRLHLSREIKLLKGFYQIKLLYYNRFKFGEVSLGWVTPEGNSETIPSNYFYFAVSNKVFFTGLPDKYRIIANPAGSERAYQCLFTQGVCMISDLEENMPIPVNISIYNPENTLIYSTTTPLEIWGGDEYLVKEG</sequence>
<dbReference type="Gene3D" id="3.90.182.10">
    <property type="entry name" value="Toxin - Anthrax Protective Antigen,domain 1"/>
    <property type="match status" value="1"/>
</dbReference>